<accession>A0A1K2IIX6</accession>
<dbReference type="EMBL" id="FPKW01000003">
    <property type="protein sequence ID" value="SFZ92351.1"/>
    <property type="molecule type" value="Genomic_DNA"/>
</dbReference>
<dbReference type="AlphaFoldDB" id="A0A1K2IIX6"/>
<dbReference type="Gene3D" id="2.60.120.40">
    <property type="match status" value="1"/>
</dbReference>
<name>A0A1K2IIX6_9FLAO</name>
<gene>
    <name evidence="1" type="ORF">SAMN05216324_103228</name>
</gene>
<protein>
    <recommendedName>
        <fullName evidence="3">C1q domain-containing protein</fullName>
    </recommendedName>
</protein>
<keyword evidence="2" id="KW-1185">Reference proteome</keyword>
<sequence length="249" mass="27219">MKKNFLSIAIIAYTFSYCQIGVGKSMPTAMLDIQSKTNTATTKALEINNSGGTEVFAVFNNGDVEFKGALMPDNNPGISNQYLISKGSTLAPQWKTLDIPVGAKQIQEVFEIVSNGNSTNVPANTWRRISLNTINLASNVNIGTWNATANEFTVNKNGLYMITAGSAMFTNTTASDDSGKMRIYSGSSFFEYGALTIQCFPCSVVVYTDNSNGEIMVNLNAGDKIWIEAQNPVPWVLERAFMHIKYVEL</sequence>
<evidence type="ECO:0008006" key="3">
    <source>
        <dbReference type="Google" id="ProtNLM"/>
    </source>
</evidence>
<dbReference type="STRING" id="1612149.SAMN05216324_103228"/>
<organism evidence="1 2">
    <name type="scientific">Chryseobacterium limigenitum</name>
    <dbReference type="NCBI Taxonomy" id="1612149"/>
    <lineage>
        <taxon>Bacteria</taxon>
        <taxon>Pseudomonadati</taxon>
        <taxon>Bacteroidota</taxon>
        <taxon>Flavobacteriia</taxon>
        <taxon>Flavobacteriales</taxon>
        <taxon>Weeksellaceae</taxon>
        <taxon>Chryseobacterium group</taxon>
        <taxon>Chryseobacterium</taxon>
    </lineage>
</organism>
<evidence type="ECO:0000313" key="2">
    <source>
        <dbReference type="Proteomes" id="UP000182034"/>
    </source>
</evidence>
<evidence type="ECO:0000313" key="1">
    <source>
        <dbReference type="EMBL" id="SFZ92351.1"/>
    </source>
</evidence>
<proteinExistence type="predicted"/>
<dbReference type="InterPro" id="IPR008983">
    <property type="entry name" value="Tumour_necrosis_fac-like_dom"/>
</dbReference>
<reference evidence="2" key="1">
    <citation type="submission" date="2016-10" db="EMBL/GenBank/DDBJ databases">
        <authorList>
            <person name="Varghese N."/>
            <person name="Submissions S."/>
        </authorList>
    </citation>
    <scope>NUCLEOTIDE SEQUENCE [LARGE SCALE GENOMIC DNA]</scope>
    <source>
        <strain evidence="2">SUR2</strain>
    </source>
</reference>
<dbReference type="RefSeq" id="WP_139255422.1">
    <property type="nucleotide sequence ID" value="NZ_FPKW01000003.1"/>
</dbReference>
<dbReference type="OrthoDB" id="1244544at2"/>
<dbReference type="Proteomes" id="UP000182034">
    <property type="component" value="Unassembled WGS sequence"/>
</dbReference>